<dbReference type="InterPro" id="IPR036397">
    <property type="entry name" value="RNaseH_sf"/>
</dbReference>
<dbReference type="AlphaFoldDB" id="A0A8X6PDY3"/>
<dbReference type="GO" id="GO:0003676">
    <property type="term" value="F:nucleic acid binding"/>
    <property type="evidence" value="ECO:0007669"/>
    <property type="project" value="InterPro"/>
</dbReference>
<accession>A0A8X6PDY3</accession>
<dbReference type="Pfam" id="PF00075">
    <property type="entry name" value="RNase_H"/>
    <property type="match status" value="1"/>
</dbReference>
<evidence type="ECO:0000259" key="1">
    <source>
        <dbReference type="PROSITE" id="PS50879"/>
    </source>
</evidence>
<reference evidence="2" key="1">
    <citation type="submission" date="2020-08" db="EMBL/GenBank/DDBJ databases">
        <title>Multicomponent nature underlies the extraordinary mechanical properties of spider dragline silk.</title>
        <authorList>
            <person name="Kono N."/>
            <person name="Nakamura H."/>
            <person name="Mori M."/>
            <person name="Yoshida Y."/>
            <person name="Ohtoshi R."/>
            <person name="Malay A.D."/>
            <person name="Moran D.A.P."/>
            <person name="Tomita M."/>
            <person name="Numata K."/>
            <person name="Arakawa K."/>
        </authorList>
    </citation>
    <scope>NUCLEOTIDE SEQUENCE</scope>
</reference>
<proteinExistence type="predicted"/>
<dbReference type="InterPro" id="IPR012337">
    <property type="entry name" value="RNaseH-like_sf"/>
</dbReference>
<dbReference type="InterPro" id="IPR002156">
    <property type="entry name" value="RNaseH_domain"/>
</dbReference>
<organism evidence="2 3">
    <name type="scientific">Nephila pilipes</name>
    <name type="common">Giant wood spider</name>
    <name type="synonym">Nephila maculata</name>
    <dbReference type="NCBI Taxonomy" id="299642"/>
    <lineage>
        <taxon>Eukaryota</taxon>
        <taxon>Metazoa</taxon>
        <taxon>Ecdysozoa</taxon>
        <taxon>Arthropoda</taxon>
        <taxon>Chelicerata</taxon>
        <taxon>Arachnida</taxon>
        <taxon>Araneae</taxon>
        <taxon>Araneomorphae</taxon>
        <taxon>Entelegynae</taxon>
        <taxon>Araneoidea</taxon>
        <taxon>Nephilidae</taxon>
        <taxon>Nephila</taxon>
    </lineage>
</organism>
<dbReference type="SUPFAM" id="SSF53098">
    <property type="entry name" value="Ribonuclease H-like"/>
    <property type="match status" value="1"/>
</dbReference>
<comment type="caution">
    <text evidence="2">The sequence shown here is derived from an EMBL/GenBank/DDBJ whole genome shotgun (WGS) entry which is preliminary data.</text>
</comment>
<name>A0A8X6PDY3_NEPPI</name>
<dbReference type="GO" id="GO:0004523">
    <property type="term" value="F:RNA-DNA hybrid ribonuclease activity"/>
    <property type="evidence" value="ECO:0007669"/>
    <property type="project" value="InterPro"/>
</dbReference>
<sequence length="215" mass="23955">MQEEICSSPSPITPSPQSLLGVFFHPTLSAHVHKTSDPPEYLRELAIELINSNIPDDAILVYTDHSGNEMSYSGSGIYIRSQDNSRQFNLRNPNGGSELITIDSALNKILSFPNSGSIRNLTDCRSTILHLSKWLRVGDNTAVANLKEPKRLSLSHEIHVQWIPLHINIAVNEIADTLAKHGAGEHPNPVLLLTYAELRFIYNSNKWSLVPPDHH</sequence>
<dbReference type="Gene3D" id="3.30.420.10">
    <property type="entry name" value="Ribonuclease H-like superfamily/Ribonuclease H"/>
    <property type="match status" value="1"/>
</dbReference>
<protein>
    <submittedName>
        <fullName evidence="2">RNase H domain-containing protein</fullName>
    </submittedName>
</protein>
<keyword evidence="3" id="KW-1185">Reference proteome</keyword>
<dbReference type="Proteomes" id="UP000887013">
    <property type="component" value="Unassembled WGS sequence"/>
</dbReference>
<evidence type="ECO:0000313" key="2">
    <source>
        <dbReference type="EMBL" id="GFT59928.1"/>
    </source>
</evidence>
<dbReference type="OrthoDB" id="6436180at2759"/>
<feature type="domain" description="RNase H type-1" evidence="1">
    <location>
        <begin position="55"/>
        <end position="184"/>
    </location>
</feature>
<dbReference type="EMBL" id="BMAW01067471">
    <property type="protein sequence ID" value="GFT59928.1"/>
    <property type="molecule type" value="Genomic_DNA"/>
</dbReference>
<dbReference type="PROSITE" id="PS50879">
    <property type="entry name" value="RNASE_H_1"/>
    <property type="match status" value="1"/>
</dbReference>
<gene>
    <name evidence="2" type="primary">NCL1_14626</name>
    <name evidence="2" type="ORF">NPIL_499261</name>
</gene>
<evidence type="ECO:0000313" key="3">
    <source>
        <dbReference type="Proteomes" id="UP000887013"/>
    </source>
</evidence>